<name>A0A3S0KX80_9BACI</name>
<gene>
    <name evidence="3" type="ORF">EKG37_02165</name>
</gene>
<dbReference type="InterPro" id="IPR013324">
    <property type="entry name" value="RNA_pol_sigma_r3/r4-like"/>
</dbReference>
<dbReference type="InterPro" id="IPR007627">
    <property type="entry name" value="RNA_pol_sigma70_r2"/>
</dbReference>
<dbReference type="SUPFAM" id="SSF88946">
    <property type="entry name" value="Sigma2 domain of RNA polymerase sigma factors"/>
    <property type="match status" value="1"/>
</dbReference>
<evidence type="ECO:0000259" key="1">
    <source>
        <dbReference type="Pfam" id="PF04542"/>
    </source>
</evidence>
<dbReference type="AlphaFoldDB" id="A0A3S0KX80"/>
<dbReference type="Proteomes" id="UP000271374">
    <property type="component" value="Unassembled WGS sequence"/>
</dbReference>
<protein>
    <submittedName>
        <fullName evidence="3">Sigma-70 family RNA polymerase sigma factor</fullName>
    </submittedName>
</protein>
<evidence type="ECO:0000313" key="3">
    <source>
        <dbReference type="EMBL" id="RTR36384.1"/>
    </source>
</evidence>
<accession>A0A3S0KX80</accession>
<dbReference type="InterPro" id="IPR036388">
    <property type="entry name" value="WH-like_DNA-bd_sf"/>
</dbReference>
<dbReference type="GO" id="GO:0016987">
    <property type="term" value="F:sigma factor activity"/>
    <property type="evidence" value="ECO:0007669"/>
    <property type="project" value="InterPro"/>
</dbReference>
<feature type="domain" description="RNA polymerase sigma-70 region 2" evidence="1">
    <location>
        <begin position="11"/>
        <end position="73"/>
    </location>
</feature>
<dbReference type="OrthoDB" id="9783788at2"/>
<proteinExistence type="predicted"/>
<dbReference type="Pfam" id="PF04542">
    <property type="entry name" value="Sigma70_r2"/>
    <property type="match status" value="1"/>
</dbReference>
<evidence type="ECO:0000259" key="2">
    <source>
        <dbReference type="Pfam" id="PF08281"/>
    </source>
</evidence>
<evidence type="ECO:0000313" key="4">
    <source>
        <dbReference type="Proteomes" id="UP000271374"/>
    </source>
</evidence>
<reference evidence="3 4" key="1">
    <citation type="submission" date="2018-12" db="EMBL/GenBank/DDBJ databases">
        <title>Bacillus yapensis draft genome sequence.</title>
        <authorList>
            <person name="Yu L."/>
            <person name="Xu X."/>
            <person name="Tang X."/>
        </authorList>
    </citation>
    <scope>NUCLEOTIDE SEQUENCE [LARGE SCALE GENOMIC DNA]</scope>
    <source>
        <strain evidence="3 4">XXST-01</strain>
    </source>
</reference>
<organism evidence="3 4">
    <name type="scientific">Bacillus yapensis</name>
    <dbReference type="NCBI Taxonomy" id="2492960"/>
    <lineage>
        <taxon>Bacteria</taxon>
        <taxon>Bacillati</taxon>
        <taxon>Bacillota</taxon>
        <taxon>Bacilli</taxon>
        <taxon>Bacillales</taxon>
        <taxon>Bacillaceae</taxon>
        <taxon>Bacillus</taxon>
    </lineage>
</organism>
<dbReference type="InterPro" id="IPR013249">
    <property type="entry name" value="RNA_pol_sigma70_r4_t2"/>
</dbReference>
<keyword evidence="4" id="KW-1185">Reference proteome</keyword>
<dbReference type="GO" id="GO:0006352">
    <property type="term" value="P:DNA-templated transcription initiation"/>
    <property type="evidence" value="ECO:0007669"/>
    <property type="project" value="InterPro"/>
</dbReference>
<dbReference type="InterPro" id="IPR014284">
    <property type="entry name" value="RNA_pol_sigma-70_dom"/>
</dbReference>
<feature type="domain" description="RNA polymerase sigma factor 70 region 4 type 2" evidence="2">
    <location>
        <begin position="109"/>
        <end position="154"/>
    </location>
</feature>
<dbReference type="Gene3D" id="1.10.1740.10">
    <property type="match status" value="1"/>
</dbReference>
<dbReference type="NCBIfam" id="TIGR02937">
    <property type="entry name" value="sigma70-ECF"/>
    <property type="match status" value="1"/>
</dbReference>
<dbReference type="EMBL" id="RXNT01000001">
    <property type="protein sequence ID" value="RTR36384.1"/>
    <property type="molecule type" value="Genomic_DNA"/>
</dbReference>
<dbReference type="Pfam" id="PF08281">
    <property type="entry name" value="Sigma70_r4_2"/>
    <property type="match status" value="1"/>
</dbReference>
<dbReference type="SUPFAM" id="SSF88659">
    <property type="entry name" value="Sigma3 and sigma4 domains of RNA polymerase sigma factors"/>
    <property type="match status" value="1"/>
</dbReference>
<dbReference type="InterPro" id="IPR013325">
    <property type="entry name" value="RNA_pol_sigma_r2"/>
</dbReference>
<dbReference type="Gene3D" id="1.10.10.10">
    <property type="entry name" value="Winged helix-like DNA-binding domain superfamily/Winged helix DNA-binding domain"/>
    <property type="match status" value="1"/>
</dbReference>
<dbReference type="GO" id="GO:0003677">
    <property type="term" value="F:DNA binding"/>
    <property type="evidence" value="ECO:0007669"/>
    <property type="project" value="InterPro"/>
</dbReference>
<comment type="caution">
    <text evidence="3">The sequence shown here is derived from an EMBL/GenBank/DDBJ whole genome shotgun (WGS) entry which is preliminary data.</text>
</comment>
<sequence>MEYFNELEKKYEAMIWKIIHSLHIYKNQQEFYQTGLIALWEAHNGFDKNKGNFTSYAFAFIRGKIMTELTSRKKLEDRTIFPEEEFWYHIEDDSVNPLLEGETILSYCGRLTEHQKKWVLYTALADLSIKEIAEIEQVSVSAVKAWKRGARKKIIENIQTLE</sequence>